<gene>
    <name evidence="2" type="ORF">E1286_11090</name>
</gene>
<dbReference type="Gene3D" id="3.40.630.10">
    <property type="entry name" value="Zn peptidases"/>
    <property type="match status" value="1"/>
</dbReference>
<evidence type="ECO:0000256" key="1">
    <source>
        <dbReference type="SAM" id="MobiDB-lite"/>
    </source>
</evidence>
<dbReference type="AlphaFoldDB" id="A0A4R4Z0B7"/>
<sequence>MTEKLIDVPRRLLAGVLALLALAAVIVLTALADGAMRPLPASAPAAEFSAERALRHLERFATRPRPIGSPASAQARGYLAGRARSASAGCRRAAPSSPCASRGRVASG</sequence>
<dbReference type="RefSeq" id="WP_132611380.1">
    <property type="nucleotide sequence ID" value="NZ_SMKQ01000022.1"/>
</dbReference>
<organism evidence="2 3">
    <name type="scientific">Nonomuraea terrae</name>
    <dbReference type="NCBI Taxonomy" id="2530383"/>
    <lineage>
        <taxon>Bacteria</taxon>
        <taxon>Bacillati</taxon>
        <taxon>Actinomycetota</taxon>
        <taxon>Actinomycetes</taxon>
        <taxon>Streptosporangiales</taxon>
        <taxon>Streptosporangiaceae</taxon>
        <taxon>Nonomuraea</taxon>
    </lineage>
</organism>
<feature type="region of interest" description="Disordered" evidence="1">
    <location>
        <begin position="87"/>
        <end position="108"/>
    </location>
</feature>
<evidence type="ECO:0000313" key="3">
    <source>
        <dbReference type="Proteomes" id="UP000295302"/>
    </source>
</evidence>
<comment type="caution">
    <text evidence="2">The sequence shown here is derived from an EMBL/GenBank/DDBJ whole genome shotgun (WGS) entry which is preliminary data.</text>
</comment>
<reference evidence="2 3" key="1">
    <citation type="submission" date="2019-03" db="EMBL/GenBank/DDBJ databases">
        <title>Draft genome sequences of novel Actinobacteria.</title>
        <authorList>
            <person name="Sahin N."/>
            <person name="Ay H."/>
            <person name="Saygin H."/>
        </authorList>
    </citation>
    <scope>NUCLEOTIDE SEQUENCE [LARGE SCALE GENOMIC DNA]</scope>
    <source>
        <strain evidence="2 3">CH32</strain>
    </source>
</reference>
<dbReference type="Proteomes" id="UP000295302">
    <property type="component" value="Unassembled WGS sequence"/>
</dbReference>
<name>A0A4R4Z0B7_9ACTN</name>
<evidence type="ECO:0000313" key="2">
    <source>
        <dbReference type="EMBL" id="TDD51243.1"/>
    </source>
</evidence>
<feature type="region of interest" description="Disordered" evidence="1">
    <location>
        <begin position="61"/>
        <end position="80"/>
    </location>
</feature>
<keyword evidence="3" id="KW-1185">Reference proteome</keyword>
<feature type="compositionally biased region" description="Low complexity" evidence="1">
    <location>
        <begin position="87"/>
        <end position="97"/>
    </location>
</feature>
<dbReference type="EMBL" id="SMKQ01000022">
    <property type="protein sequence ID" value="TDD51243.1"/>
    <property type="molecule type" value="Genomic_DNA"/>
</dbReference>
<accession>A0A4R4Z0B7</accession>
<proteinExistence type="predicted"/>
<protein>
    <submittedName>
        <fullName evidence="2">Uncharacterized protein</fullName>
    </submittedName>
</protein>